<name>A0A183GMB9_HELPZ</name>
<evidence type="ECO:0000313" key="3">
    <source>
        <dbReference type="EMBL" id="VDP41333.1"/>
    </source>
</evidence>
<keyword evidence="2" id="KW-1133">Transmembrane helix</keyword>
<accession>A0A183GMB9</accession>
<dbReference type="EMBL" id="UZAH01035538">
    <property type="protein sequence ID" value="VDP41333.1"/>
    <property type="molecule type" value="Genomic_DNA"/>
</dbReference>
<keyword evidence="4" id="KW-1185">Reference proteome</keyword>
<feature type="compositionally biased region" description="Polar residues" evidence="1">
    <location>
        <begin position="219"/>
        <end position="232"/>
    </location>
</feature>
<reference evidence="5" key="2">
    <citation type="submission" date="2019-09" db="UniProtKB">
        <authorList>
            <consortium name="WormBaseParasite"/>
        </authorList>
    </citation>
    <scope>IDENTIFICATION</scope>
</reference>
<gene>
    <name evidence="3" type="ORF">HPBE_LOCUS23838</name>
</gene>
<accession>A0A3P8H4A9</accession>
<organism evidence="4 5">
    <name type="scientific">Heligmosomoides polygyrus</name>
    <name type="common">Parasitic roundworm</name>
    <dbReference type="NCBI Taxonomy" id="6339"/>
    <lineage>
        <taxon>Eukaryota</taxon>
        <taxon>Metazoa</taxon>
        <taxon>Ecdysozoa</taxon>
        <taxon>Nematoda</taxon>
        <taxon>Chromadorea</taxon>
        <taxon>Rhabditida</taxon>
        <taxon>Rhabditina</taxon>
        <taxon>Rhabditomorpha</taxon>
        <taxon>Strongyloidea</taxon>
        <taxon>Heligmosomidae</taxon>
        <taxon>Heligmosomoides</taxon>
    </lineage>
</organism>
<evidence type="ECO:0000313" key="5">
    <source>
        <dbReference type="WBParaSite" id="HPBE_0002383901-mRNA-1"/>
    </source>
</evidence>
<dbReference type="AlphaFoldDB" id="A0A183GMB9"/>
<evidence type="ECO:0000256" key="2">
    <source>
        <dbReference type="SAM" id="Phobius"/>
    </source>
</evidence>
<keyword evidence="2" id="KW-0472">Membrane</keyword>
<protein>
    <submittedName>
        <fullName evidence="5">Transmembrane protein</fullName>
    </submittedName>
</protein>
<proteinExistence type="predicted"/>
<sequence>MEKADLLEGPASATVASVVGIAVVLALVTTAHLVVEAALASSLADSVTKTALAAVPTASAQSGWWKERHSCEPCSRSHPYSIGYEFDPNGSLGRDRYNSYGDNDRPMCLKMVFGLIIVVKSLEDPAAPSRDDEKVAFLGKEGENVVEAQCLSSFHTVVTALQNITSVSETAATTLTLVTVQHCLLHDHLHSVTTQLRASMEATVRNRTRAEPMRGTEKGMQTISCSGVDQRT</sequence>
<feature type="transmembrane region" description="Helical" evidence="2">
    <location>
        <begin position="12"/>
        <end position="35"/>
    </location>
</feature>
<evidence type="ECO:0000256" key="1">
    <source>
        <dbReference type="SAM" id="MobiDB-lite"/>
    </source>
</evidence>
<feature type="region of interest" description="Disordered" evidence="1">
    <location>
        <begin position="211"/>
        <end position="232"/>
    </location>
</feature>
<evidence type="ECO:0000313" key="4">
    <source>
        <dbReference type="Proteomes" id="UP000050761"/>
    </source>
</evidence>
<keyword evidence="2" id="KW-0812">Transmembrane</keyword>
<dbReference type="Proteomes" id="UP000050761">
    <property type="component" value="Unassembled WGS sequence"/>
</dbReference>
<reference evidence="3 4" key="1">
    <citation type="submission" date="2018-11" db="EMBL/GenBank/DDBJ databases">
        <authorList>
            <consortium name="Pathogen Informatics"/>
        </authorList>
    </citation>
    <scope>NUCLEOTIDE SEQUENCE [LARGE SCALE GENOMIC DNA]</scope>
</reference>
<dbReference type="WBParaSite" id="HPBE_0002383901-mRNA-1">
    <property type="protein sequence ID" value="HPBE_0002383901-mRNA-1"/>
    <property type="gene ID" value="HPBE_0002383901"/>
</dbReference>